<evidence type="ECO:0000256" key="1">
    <source>
        <dbReference type="ARBA" id="ARBA00004613"/>
    </source>
</evidence>
<evidence type="ECO:0000313" key="9">
    <source>
        <dbReference type="Proteomes" id="UP000026915"/>
    </source>
</evidence>
<gene>
    <name evidence="8" type="ORF">TCM_018922</name>
</gene>
<comment type="similarity">
    <text evidence="2">Belongs to the plant rapid alkalinization factor (RALF) family.</text>
</comment>
<dbReference type="AlphaFoldDB" id="A0A061EN72"/>
<evidence type="ECO:0000256" key="6">
    <source>
        <dbReference type="ARBA" id="ARBA00023157"/>
    </source>
</evidence>
<evidence type="ECO:0000256" key="3">
    <source>
        <dbReference type="ARBA" id="ARBA00022525"/>
    </source>
</evidence>
<proteinExistence type="inferred from homology"/>
<dbReference type="GO" id="GO:0005179">
    <property type="term" value="F:hormone activity"/>
    <property type="evidence" value="ECO:0007669"/>
    <property type="project" value="UniProtKB-KW"/>
</dbReference>
<dbReference type="GO" id="GO:0040008">
    <property type="term" value="P:regulation of growth"/>
    <property type="evidence" value="ECO:0007669"/>
    <property type="project" value="UniProtKB-ARBA"/>
</dbReference>
<keyword evidence="3" id="KW-0964">Secreted</keyword>
<keyword evidence="4" id="KW-0372">Hormone</keyword>
<dbReference type="PANTHER" id="PTHR39112:SF1">
    <property type="entry name" value="PROTEIN RALF-LIKE 27"/>
    <property type="match status" value="1"/>
</dbReference>
<reference evidence="8 9" key="1">
    <citation type="journal article" date="2013" name="Genome Biol.">
        <title>The genome sequence of the most widely cultivated cacao type and its use to identify candidate genes regulating pod color.</title>
        <authorList>
            <person name="Motamayor J.C."/>
            <person name="Mockaitis K."/>
            <person name="Schmutz J."/>
            <person name="Haiminen N."/>
            <person name="Iii D.L."/>
            <person name="Cornejo O."/>
            <person name="Findley S.D."/>
            <person name="Zheng P."/>
            <person name="Utro F."/>
            <person name="Royaert S."/>
            <person name="Saski C."/>
            <person name="Jenkins J."/>
            <person name="Podicheti R."/>
            <person name="Zhao M."/>
            <person name="Scheffler B.E."/>
            <person name="Stack J.C."/>
            <person name="Feltus F.A."/>
            <person name="Mustiga G.M."/>
            <person name="Amores F."/>
            <person name="Phillips W."/>
            <person name="Marelli J.P."/>
            <person name="May G.D."/>
            <person name="Shapiro H."/>
            <person name="Ma J."/>
            <person name="Bustamante C.D."/>
            <person name="Schnell R.J."/>
            <person name="Main D."/>
            <person name="Gilbert D."/>
            <person name="Parida L."/>
            <person name="Kuhn D.N."/>
        </authorList>
    </citation>
    <scope>NUCLEOTIDE SEQUENCE [LARGE SCALE GENOMIC DNA]</scope>
    <source>
        <strain evidence="9">cv. Matina 1-6</strain>
    </source>
</reference>
<dbReference type="InterPro" id="IPR039252">
    <property type="entry name" value="RALFL27"/>
</dbReference>
<dbReference type="Proteomes" id="UP000026915">
    <property type="component" value="Chromosome 4"/>
</dbReference>
<name>A0A061EN72_THECC</name>
<feature type="region of interest" description="Disordered" evidence="7">
    <location>
        <begin position="1"/>
        <end position="38"/>
    </location>
</feature>
<evidence type="ECO:0000256" key="4">
    <source>
        <dbReference type="ARBA" id="ARBA00022702"/>
    </source>
</evidence>
<evidence type="ECO:0000313" key="8">
    <source>
        <dbReference type="EMBL" id="EOY03754.1"/>
    </source>
</evidence>
<dbReference type="Gramene" id="EOY03754">
    <property type="protein sequence ID" value="EOY03754"/>
    <property type="gene ID" value="TCM_018922"/>
</dbReference>
<dbReference type="Pfam" id="PF05498">
    <property type="entry name" value="RALF"/>
    <property type="match status" value="1"/>
</dbReference>
<protein>
    <submittedName>
        <fullName evidence="8">Uncharacterized protein</fullName>
    </submittedName>
</protein>
<feature type="compositionally biased region" description="Polar residues" evidence="7">
    <location>
        <begin position="1"/>
        <end position="11"/>
    </location>
</feature>
<accession>A0A061EN72</accession>
<dbReference type="PANTHER" id="PTHR39112">
    <property type="entry name" value="PROTEIN RALF-LIKE 27-RELATED"/>
    <property type="match status" value="1"/>
</dbReference>
<comment type="subcellular location">
    <subcellularLocation>
        <location evidence="1">Secreted</location>
    </subcellularLocation>
</comment>
<keyword evidence="6" id="KW-1015">Disulfide bond</keyword>
<evidence type="ECO:0000256" key="2">
    <source>
        <dbReference type="ARBA" id="ARBA00009178"/>
    </source>
</evidence>
<dbReference type="InParanoid" id="A0A061EN72"/>
<evidence type="ECO:0000256" key="5">
    <source>
        <dbReference type="ARBA" id="ARBA00022729"/>
    </source>
</evidence>
<dbReference type="InterPro" id="IPR008801">
    <property type="entry name" value="RALF"/>
</dbReference>
<evidence type="ECO:0000256" key="7">
    <source>
        <dbReference type="SAM" id="MobiDB-lite"/>
    </source>
</evidence>
<dbReference type="EMBL" id="CM001882">
    <property type="protein sequence ID" value="EOY03754.1"/>
    <property type="molecule type" value="Genomic_DNA"/>
</dbReference>
<organism evidence="8 9">
    <name type="scientific">Theobroma cacao</name>
    <name type="common">Cacao</name>
    <name type="synonym">Cocoa</name>
    <dbReference type="NCBI Taxonomy" id="3641"/>
    <lineage>
        <taxon>Eukaryota</taxon>
        <taxon>Viridiplantae</taxon>
        <taxon>Streptophyta</taxon>
        <taxon>Embryophyta</taxon>
        <taxon>Tracheophyta</taxon>
        <taxon>Spermatophyta</taxon>
        <taxon>Magnoliopsida</taxon>
        <taxon>eudicotyledons</taxon>
        <taxon>Gunneridae</taxon>
        <taxon>Pentapetalae</taxon>
        <taxon>rosids</taxon>
        <taxon>malvids</taxon>
        <taxon>Malvales</taxon>
        <taxon>Malvaceae</taxon>
        <taxon>Byttnerioideae</taxon>
        <taxon>Theobroma</taxon>
    </lineage>
</organism>
<sequence>MSEKSSTNPARNINDPLCISTTKSIERQEQQSEPQVKSYETITNNWKGEETRIEKQGVTVTSSLQQVKVKGNISYGSLQKPPVCNANEYGNCIKPVDEDNRPCTVYNRCKRDNH</sequence>
<dbReference type="OMA" id="ANEYGNC"/>
<dbReference type="HOGENOM" id="CLU_163677_0_0_1"/>
<dbReference type="GO" id="GO:0005576">
    <property type="term" value="C:extracellular region"/>
    <property type="evidence" value="ECO:0007669"/>
    <property type="project" value="UniProtKB-SubCell"/>
</dbReference>
<keyword evidence="5" id="KW-0732">Signal</keyword>
<keyword evidence="9" id="KW-1185">Reference proteome</keyword>